<feature type="region of interest" description="Disordered" evidence="4">
    <location>
        <begin position="51"/>
        <end position="86"/>
    </location>
</feature>
<evidence type="ECO:0000256" key="4">
    <source>
        <dbReference type="SAM" id="MobiDB-lite"/>
    </source>
</evidence>
<organism evidence="7 8">
    <name type="scientific">Nakamurella endophytica</name>
    <dbReference type="NCBI Taxonomy" id="1748367"/>
    <lineage>
        <taxon>Bacteria</taxon>
        <taxon>Bacillati</taxon>
        <taxon>Actinomycetota</taxon>
        <taxon>Actinomycetes</taxon>
        <taxon>Nakamurellales</taxon>
        <taxon>Nakamurellaceae</taxon>
        <taxon>Nakamurella</taxon>
    </lineage>
</organism>
<dbReference type="EMBL" id="BMNA01000017">
    <property type="protein sequence ID" value="GGM16951.1"/>
    <property type="molecule type" value="Genomic_DNA"/>
</dbReference>
<dbReference type="InterPro" id="IPR029058">
    <property type="entry name" value="AB_hydrolase_fold"/>
</dbReference>
<comment type="caution">
    <text evidence="7">The sequence shown here is derived from an EMBL/GenBank/DDBJ whole genome shotgun (WGS) entry which is preliminary data.</text>
</comment>
<dbReference type="PANTHER" id="PTHR43248:SF29">
    <property type="entry name" value="TRIPEPTIDYL AMINOPEPTIDASE"/>
    <property type="match status" value="1"/>
</dbReference>
<reference evidence="7" key="1">
    <citation type="journal article" date="2014" name="Int. J. Syst. Evol. Microbiol.">
        <title>Complete genome sequence of Corynebacterium casei LMG S-19264T (=DSM 44701T), isolated from a smear-ripened cheese.</title>
        <authorList>
            <consortium name="US DOE Joint Genome Institute (JGI-PGF)"/>
            <person name="Walter F."/>
            <person name="Albersmeier A."/>
            <person name="Kalinowski J."/>
            <person name="Ruckert C."/>
        </authorList>
    </citation>
    <scope>NUCLEOTIDE SEQUENCE</scope>
    <source>
        <strain evidence="7">CGMCC 4.7308</strain>
    </source>
</reference>
<dbReference type="GO" id="GO:0016787">
    <property type="term" value="F:hydrolase activity"/>
    <property type="evidence" value="ECO:0007669"/>
    <property type="project" value="UniProtKB-KW"/>
</dbReference>
<evidence type="ECO:0000259" key="6">
    <source>
        <dbReference type="Pfam" id="PF08386"/>
    </source>
</evidence>
<dbReference type="InterPro" id="IPR013595">
    <property type="entry name" value="Pept_S33_TAP-like_C"/>
</dbReference>
<keyword evidence="3" id="KW-0378">Hydrolase</keyword>
<dbReference type="Gene3D" id="3.40.50.1820">
    <property type="entry name" value="alpha/beta hydrolase"/>
    <property type="match status" value="1"/>
</dbReference>
<name>A0A917TBK2_9ACTN</name>
<evidence type="ECO:0000256" key="3">
    <source>
        <dbReference type="ARBA" id="ARBA00022801"/>
    </source>
</evidence>
<evidence type="ECO:0000313" key="7">
    <source>
        <dbReference type="EMBL" id="GGM16951.1"/>
    </source>
</evidence>
<accession>A0A917TBK2</accession>
<evidence type="ECO:0000313" key="8">
    <source>
        <dbReference type="Proteomes" id="UP000655208"/>
    </source>
</evidence>
<keyword evidence="2" id="KW-0732">Signal</keyword>
<dbReference type="PANTHER" id="PTHR43248">
    <property type="entry name" value="2-SUCCINYL-6-HYDROXY-2,4-CYCLOHEXADIENE-1-CARBOXYLATE SYNTHASE"/>
    <property type="match status" value="1"/>
</dbReference>
<dbReference type="Proteomes" id="UP000655208">
    <property type="component" value="Unassembled WGS sequence"/>
</dbReference>
<dbReference type="SUPFAM" id="SSF53474">
    <property type="entry name" value="alpha/beta-Hydrolases"/>
    <property type="match status" value="1"/>
</dbReference>
<gene>
    <name evidence="7" type="ORF">GCM10011594_41260</name>
</gene>
<evidence type="ECO:0000259" key="5">
    <source>
        <dbReference type="Pfam" id="PF00561"/>
    </source>
</evidence>
<proteinExistence type="inferred from homology"/>
<comment type="similarity">
    <text evidence="1">Belongs to the peptidase S33 family.</text>
</comment>
<dbReference type="Pfam" id="PF00561">
    <property type="entry name" value="Abhydrolase_1"/>
    <property type="match status" value="1"/>
</dbReference>
<dbReference type="RefSeq" id="WP_188944756.1">
    <property type="nucleotide sequence ID" value="NZ_BMNA01000017.1"/>
</dbReference>
<sequence>MTPDQVTPARWTRTRRIARSARRRLRAGLLGWLAAVLAVVAGCSLGPSSRPPLVTSGEPAPPASSAAPRTPPTGPGGPGRRSDPVRWRTCATGSSAEVGGRRFRLDCAQIEVPKAYDGQDGDALTVGIQRARADGLADSAPPLVAVLGAPGENGVGAAASVAGSLPAAVTARFAVVTLDLRGTGDSVGVDCVSPADAGDLLALAPDPEQATSGDLLSRLSRDLTFDCTDEAGPDLTRFATTPAADDLDTVRAALGVPALTFLGRGHGATLGAVYAHRYPGRVAAMVLDGPADPRLGPDATALATAVAAEKALDTFAAACAGFSGGCPLGTDPRGRITALVQALGDVGITADGGRLVTGGTVLLALLLELPDQDRWPALASAIAALDDADSDPGPLADLVTGALGGDAVPARLSAALIYACNDTSTRVSAAALTDAVGKARTAAPLFGPWAAGTVALCADWPAPAAALGPVSGAGAPPFLVLGAVDDVLSPYSAVRSLAAQMPSAVLVSWQSGAHGAYPASACISATVDAYLLQHRVPAAGTLCPP</sequence>
<dbReference type="InterPro" id="IPR051601">
    <property type="entry name" value="Serine_prot/Carboxylest_S33"/>
</dbReference>
<protein>
    <submittedName>
        <fullName evidence="7">Peptidase</fullName>
    </submittedName>
</protein>
<dbReference type="InterPro" id="IPR000073">
    <property type="entry name" value="AB_hydrolase_1"/>
</dbReference>
<evidence type="ECO:0000256" key="1">
    <source>
        <dbReference type="ARBA" id="ARBA00010088"/>
    </source>
</evidence>
<feature type="domain" description="Peptidase S33 tripeptidyl aminopeptidase-like C-terminal" evidence="6">
    <location>
        <begin position="444"/>
        <end position="543"/>
    </location>
</feature>
<feature type="domain" description="AB hydrolase-1" evidence="5">
    <location>
        <begin position="158"/>
        <end position="322"/>
    </location>
</feature>
<reference evidence="7" key="2">
    <citation type="submission" date="2020-09" db="EMBL/GenBank/DDBJ databases">
        <authorList>
            <person name="Sun Q."/>
            <person name="Zhou Y."/>
        </authorList>
    </citation>
    <scope>NUCLEOTIDE SEQUENCE</scope>
    <source>
        <strain evidence="7">CGMCC 4.7308</strain>
    </source>
</reference>
<dbReference type="AlphaFoldDB" id="A0A917TBK2"/>
<evidence type="ECO:0000256" key="2">
    <source>
        <dbReference type="ARBA" id="ARBA00022729"/>
    </source>
</evidence>
<keyword evidence="8" id="KW-1185">Reference proteome</keyword>
<dbReference type="Pfam" id="PF08386">
    <property type="entry name" value="Abhydrolase_4"/>
    <property type="match status" value="1"/>
</dbReference>
<feature type="compositionally biased region" description="Low complexity" evidence="4">
    <location>
        <begin position="55"/>
        <end position="68"/>
    </location>
</feature>